<proteinExistence type="predicted"/>
<keyword evidence="1" id="KW-0808">Transferase</keyword>
<feature type="domain" description="Reverse transcriptase RNase H-like" evidence="7">
    <location>
        <begin position="1"/>
        <end position="47"/>
    </location>
</feature>
<evidence type="ECO:0000256" key="5">
    <source>
        <dbReference type="ARBA" id="ARBA00022801"/>
    </source>
</evidence>
<dbReference type="PANTHER" id="PTHR34072:SF52">
    <property type="entry name" value="RIBONUCLEASE H"/>
    <property type="match status" value="1"/>
</dbReference>
<keyword evidence="2" id="KW-0548">Nucleotidyltransferase</keyword>
<dbReference type="EMBL" id="JXTB01000002">
    <property type="protein sequence ID" value="PON80327.1"/>
    <property type="molecule type" value="Genomic_DNA"/>
</dbReference>
<sequence>FALKIWRYYFYGVKFEIYSDHKSLKYLFTQRDLNLRRRRWIEYMEDYDFELQYHPGKANVVADALSKKSHSVFASLILEDWKNSVTISNYNLKYSENEKTACISNIVATPSLLQIEQQSQWQDQELRAVWNLLQNGKQLDS</sequence>
<dbReference type="Proteomes" id="UP000237105">
    <property type="component" value="Unassembled WGS sequence"/>
</dbReference>
<gene>
    <name evidence="8" type="ORF">PanWU01x14_007770</name>
</gene>
<dbReference type="CDD" id="cd09274">
    <property type="entry name" value="RNase_HI_RT_Ty3"/>
    <property type="match status" value="1"/>
</dbReference>
<keyword evidence="3" id="KW-0540">Nuclease</keyword>
<dbReference type="Pfam" id="PF17917">
    <property type="entry name" value="RT_RNaseH"/>
    <property type="match status" value="1"/>
</dbReference>
<evidence type="ECO:0000256" key="1">
    <source>
        <dbReference type="ARBA" id="ARBA00022679"/>
    </source>
</evidence>
<dbReference type="SUPFAM" id="SSF56672">
    <property type="entry name" value="DNA/RNA polymerases"/>
    <property type="match status" value="1"/>
</dbReference>
<keyword evidence="9" id="KW-1185">Reference proteome</keyword>
<accession>A0A2P5E454</accession>
<reference evidence="9" key="1">
    <citation type="submission" date="2016-06" db="EMBL/GenBank/DDBJ databases">
        <title>Parallel loss of symbiosis genes in relatives of nitrogen-fixing non-legume Parasponia.</title>
        <authorList>
            <person name="Van Velzen R."/>
            <person name="Holmer R."/>
            <person name="Bu F."/>
            <person name="Rutten L."/>
            <person name="Van Zeijl A."/>
            <person name="Liu W."/>
            <person name="Santuari L."/>
            <person name="Cao Q."/>
            <person name="Sharma T."/>
            <person name="Shen D."/>
            <person name="Roswanjaya Y."/>
            <person name="Wardhani T."/>
            <person name="Kalhor M.S."/>
            <person name="Jansen J."/>
            <person name="Van den Hoogen J."/>
            <person name="Gungor B."/>
            <person name="Hartog M."/>
            <person name="Hontelez J."/>
            <person name="Verver J."/>
            <person name="Yang W.-C."/>
            <person name="Schijlen E."/>
            <person name="Repin R."/>
            <person name="Schilthuizen M."/>
            <person name="Schranz E."/>
            <person name="Heidstra R."/>
            <person name="Miyata K."/>
            <person name="Fedorova E."/>
            <person name="Kohlen W."/>
            <person name="Bisseling T."/>
            <person name="Smit S."/>
            <person name="Geurts R."/>
        </authorList>
    </citation>
    <scope>NUCLEOTIDE SEQUENCE [LARGE SCALE GENOMIC DNA]</scope>
    <source>
        <strain evidence="9">cv. WU1-14</strain>
    </source>
</reference>
<dbReference type="InterPro" id="IPR043502">
    <property type="entry name" value="DNA/RNA_pol_sf"/>
</dbReference>
<dbReference type="AlphaFoldDB" id="A0A2P5E454"/>
<evidence type="ECO:0000256" key="6">
    <source>
        <dbReference type="ARBA" id="ARBA00022918"/>
    </source>
</evidence>
<evidence type="ECO:0000313" key="9">
    <source>
        <dbReference type="Proteomes" id="UP000237105"/>
    </source>
</evidence>
<name>A0A2P5E454_PARAD</name>
<keyword evidence="4" id="KW-0255">Endonuclease</keyword>
<comment type="caution">
    <text evidence="8">The sequence shown here is derived from an EMBL/GenBank/DDBJ whole genome shotgun (WGS) entry which is preliminary data.</text>
</comment>
<dbReference type="GO" id="GO:0016787">
    <property type="term" value="F:hydrolase activity"/>
    <property type="evidence" value="ECO:0007669"/>
    <property type="project" value="UniProtKB-KW"/>
</dbReference>
<dbReference type="PANTHER" id="PTHR34072">
    <property type="entry name" value="ENZYMATIC POLYPROTEIN-RELATED"/>
    <property type="match status" value="1"/>
</dbReference>
<dbReference type="OrthoDB" id="111931at2759"/>
<evidence type="ECO:0000259" key="7">
    <source>
        <dbReference type="Pfam" id="PF17917"/>
    </source>
</evidence>
<dbReference type="InterPro" id="IPR041373">
    <property type="entry name" value="RT_RNaseH"/>
</dbReference>
<dbReference type="GO" id="GO:0004519">
    <property type="term" value="F:endonuclease activity"/>
    <property type="evidence" value="ECO:0007669"/>
    <property type="project" value="UniProtKB-KW"/>
</dbReference>
<evidence type="ECO:0000256" key="3">
    <source>
        <dbReference type="ARBA" id="ARBA00022722"/>
    </source>
</evidence>
<dbReference type="GO" id="GO:0003964">
    <property type="term" value="F:RNA-directed DNA polymerase activity"/>
    <property type="evidence" value="ECO:0007669"/>
    <property type="project" value="UniProtKB-KW"/>
</dbReference>
<keyword evidence="6" id="KW-0695">RNA-directed DNA polymerase</keyword>
<evidence type="ECO:0000313" key="8">
    <source>
        <dbReference type="EMBL" id="PON80327.1"/>
    </source>
</evidence>
<evidence type="ECO:0000256" key="2">
    <source>
        <dbReference type="ARBA" id="ARBA00022695"/>
    </source>
</evidence>
<evidence type="ECO:0000256" key="4">
    <source>
        <dbReference type="ARBA" id="ARBA00022759"/>
    </source>
</evidence>
<organism evidence="8 9">
    <name type="scientific">Parasponia andersonii</name>
    <name type="common">Sponia andersonii</name>
    <dbReference type="NCBI Taxonomy" id="3476"/>
    <lineage>
        <taxon>Eukaryota</taxon>
        <taxon>Viridiplantae</taxon>
        <taxon>Streptophyta</taxon>
        <taxon>Embryophyta</taxon>
        <taxon>Tracheophyta</taxon>
        <taxon>Spermatophyta</taxon>
        <taxon>Magnoliopsida</taxon>
        <taxon>eudicotyledons</taxon>
        <taxon>Gunneridae</taxon>
        <taxon>Pentapetalae</taxon>
        <taxon>rosids</taxon>
        <taxon>fabids</taxon>
        <taxon>Rosales</taxon>
        <taxon>Cannabaceae</taxon>
        <taxon>Parasponia</taxon>
    </lineage>
</organism>
<dbReference type="STRING" id="3476.A0A2P5E454"/>
<keyword evidence="5" id="KW-0378">Hydrolase</keyword>
<feature type="non-terminal residue" evidence="8">
    <location>
        <position position="1"/>
    </location>
</feature>
<protein>
    <recommendedName>
        <fullName evidence="7">Reverse transcriptase RNase H-like domain-containing protein</fullName>
    </recommendedName>
</protein>